<dbReference type="EMBL" id="KL584717">
    <property type="protein sequence ID" value="KEQ70484.1"/>
    <property type="molecule type" value="Genomic_DNA"/>
</dbReference>
<keyword evidence="5 7" id="KW-0472">Membrane</keyword>
<feature type="transmembrane region" description="Helical" evidence="7">
    <location>
        <begin position="259"/>
        <end position="276"/>
    </location>
</feature>
<keyword evidence="3 7" id="KW-0812">Transmembrane</keyword>
<feature type="transmembrane region" description="Helical" evidence="7">
    <location>
        <begin position="566"/>
        <end position="593"/>
    </location>
</feature>
<dbReference type="Pfam" id="PF07690">
    <property type="entry name" value="MFS_1"/>
    <property type="match status" value="1"/>
</dbReference>
<dbReference type="InterPro" id="IPR036259">
    <property type="entry name" value="MFS_trans_sf"/>
</dbReference>
<dbReference type="GO" id="GO:0005886">
    <property type="term" value="C:plasma membrane"/>
    <property type="evidence" value="ECO:0007669"/>
    <property type="project" value="TreeGrafter"/>
</dbReference>
<dbReference type="GeneID" id="25411828"/>
<organism evidence="9 10">
    <name type="scientific">Aureobasidium namibiae CBS 147.97</name>
    <dbReference type="NCBI Taxonomy" id="1043004"/>
    <lineage>
        <taxon>Eukaryota</taxon>
        <taxon>Fungi</taxon>
        <taxon>Dikarya</taxon>
        <taxon>Ascomycota</taxon>
        <taxon>Pezizomycotina</taxon>
        <taxon>Dothideomycetes</taxon>
        <taxon>Dothideomycetidae</taxon>
        <taxon>Dothideales</taxon>
        <taxon>Saccotheciaceae</taxon>
        <taxon>Aureobasidium</taxon>
    </lineage>
</organism>
<evidence type="ECO:0000259" key="8">
    <source>
        <dbReference type="PROSITE" id="PS50850"/>
    </source>
</evidence>
<dbReference type="PROSITE" id="PS50850">
    <property type="entry name" value="MFS"/>
    <property type="match status" value="1"/>
</dbReference>
<feature type="compositionally biased region" description="Polar residues" evidence="6">
    <location>
        <begin position="31"/>
        <end position="41"/>
    </location>
</feature>
<evidence type="ECO:0000256" key="6">
    <source>
        <dbReference type="SAM" id="MobiDB-lite"/>
    </source>
</evidence>
<feature type="transmembrane region" description="Helical" evidence="7">
    <location>
        <begin position="599"/>
        <end position="623"/>
    </location>
</feature>
<keyword evidence="10" id="KW-1185">Reference proteome</keyword>
<sequence length="637" mass="70105">MQSYLQYHRFRRTLETQIETDRNRTRAVDRVNQNLPPSDTSRASDPEKDVERGESVASSGENTAVDEATIGATAENSNHGHGTEEHEEEFDIGAEHDAEDPGERRDELPPNSHDMEARRRQGDADLSRLPTTKSGRSGLSRSGTALGHILTGVQVRKREEHEGGEGNVFIVDFQGDRDSLNPHNWGWGIRLWITFMVASIGFVVGVASSIDSIAIQPASQEFGISEVAESLATGLYLIGFGAGALFAGPFSETLGRNPIYIVTMAIYIAFLAGAGASQTYSQQFATRFFAGFFGSTPLTCAGGSLSDIWNASERTLMFPIFANAAFLGPIIGPVIGGYIVESSLISWRWTEWITIIMSGLVLILVFFTLPETFPPILLKWKAAHLRAITNDERYRAEVEVRMDPFLTRLGRACYRPFLLTATEPIIILVALYLTVVYIILFTFLDGYDFIFGEIHNVSIGVQGLCFLGIALGLFLASPLVFLIRNLAAKGMVKAKANGKDKLPPEFRLWYAMIGAPTIPIAMFWMGWTSSPEISIWSPLGASVLFGFGILCIFISSYQYIIDAYEIYAASALASITLIRYVAAGAMTVVGVPFYQNLGVHYTCTILACISAAMVPIPYLFYFYGHKIRARSKYAPAD</sequence>
<feature type="region of interest" description="Disordered" evidence="6">
    <location>
        <begin position="21"/>
        <end position="142"/>
    </location>
</feature>
<dbReference type="GO" id="GO:0022857">
    <property type="term" value="F:transmembrane transporter activity"/>
    <property type="evidence" value="ECO:0007669"/>
    <property type="project" value="InterPro"/>
</dbReference>
<feature type="domain" description="Major facilitator superfamily (MFS) profile" evidence="8">
    <location>
        <begin position="193"/>
        <end position="627"/>
    </location>
</feature>
<dbReference type="STRING" id="1043004.A0A074WFY1"/>
<comment type="subcellular location">
    <subcellularLocation>
        <location evidence="1">Membrane</location>
        <topology evidence="1">Multi-pass membrane protein</topology>
    </subcellularLocation>
</comment>
<dbReference type="PANTHER" id="PTHR23502:SF47">
    <property type="entry name" value="MAJOR FACILITATOR SUPERFAMILY (MFS) PROFILE DOMAIN-CONTAINING PROTEIN-RELATED"/>
    <property type="match status" value="1"/>
</dbReference>
<dbReference type="Gene3D" id="1.20.1250.20">
    <property type="entry name" value="MFS general substrate transporter like domains"/>
    <property type="match status" value="1"/>
</dbReference>
<comment type="similarity">
    <text evidence="2">Belongs to the major facilitator superfamily.</text>
</comment>
<feature type="transmembrane region" description="Helical" evidence="7">
    <location>
        <begin position="316"/>
        <end position="340"/>
    </location>
</feature>
<feature type="transmembrane region" description="Helical" evidence="7">
    <location>
        <begin position="187"/>
        <end position="210"/>
    </location>
</feature>
<dbReference type="Proteomes" id="UP000027730">
    <property type="component" value="Unassembled WGS sequence"/>
</dbReference>
<feature type="compositionally biased region" description="Basic and acidic residues" evidence="6">
    <location>
        <begin position="42"/>
        <end position="54"/>
    </location>
</feature>
<dbReference type="HOGENOM" id="CLU_008455_11_1_1"/>
<proteinExistence type="inferred from homology"/>
<gene>
    <name evidence="9" type="ORF">M436DRAFT_53694</name>
</gene>
<dbReference type="SUPFAM" id="SSF103473">
    <property type="entry name" value="MFS general substrate transporter"/>
    <property type="match status" value="1"/>
</dbReference>
<dbReference type="AlphaFoldDB" id="A0A074WFY1"/>
<feature type="transmembrane region" description="Helical" evidence="7">
    <location>
        <begin position="352"/>
        <end position="369"/>
    </location>
</feature>
<reference evidence="9 10" key="1">
    <citation type="journal article" date="2014" name="BMC Genomics">
        <title>Genome sequencing of four Aureobasidium pullulans varieties: biotechnological potential, stress tolerance, and description of new species.</title>
        <authorList>
            <person name="Gostin Ar C."/>
            <person name="Ohm R.A."/>
            <person name="Kogej T."/>
            <person name="Sonjak S."/>
            <person name="Turk M."/>
            <person name="Zajc J."/>
            <person name="Zalar P."/>
            <person name="Grube M."/>
            <person name="Sun H."/>
            <person name="Han J."/>
            <person name="Sharma A."/>
            <person name="Chiniquy J."/>
            <person name="Ngan C.Y."/>
            <person name="Lipzen A."/>
            <person name="Barry K."/>
            <person name="Grigoriev I.V."/>
            <person name="Gunde-Cimerman N."/>
        </authorList>
    </citation>
    <scope>NUCLEOTIDE SEQUENCE [LARGE SCALE GENOMIC DNA]</scope>
    <source>
        <strain evidence="9 10">CBS 147.97</strain>
    </source>
</reference>
<feature type="transmembrane region" description="Helical" evidence="7">
    <location>
        <begin position="508"/>
        <end position="527"/>
    </location>
</feature>
<evidence type="ECO:0000313" key="9">
    <source>
        <dbReference type="EMBL" id="KEQ70484.1"/>
    </source>
</evidence>
<feature type="transmembrane region" description="Helical" evidence="7">
    <location>
        <begin position="230"/>
        <end position="247"/>
    </location>
</feature>
<dbReference type="CDD" id="cd17323">
    <property type="entry name" value="MFS_Tpo1_MDR_like"/>
    <property type="match status" value="1"/>
</dbReference>
<dbReference type="InterPro" id="IPR020846">
    <property type="entry name" value="MFS_dom"/>
</dbReference>
<evidence type="ECO:0000256" key="5">
    <source>
        <dbReference type="ARBA" id="ARBA00023136"/>
    </source>
</evidence>
<name>A0A074WFY1_9PEZI</name>
<feature type="transmembrane region" description="Helical" evidence="7">
    <location>
        <begin position="288"/>
        <end position="309"/>
    </location>
</feature>
<feature type="compositionally biased region" description="Basic and acidic residues" evidence="6">
    <location>
        <begin position="93"/>
        <end position="126"/>
    </location>
</feature>
<evidence type="ECO:0000256" key="1">
    <source>
        <dbReference type="ARBA" id="ARBA00004141"/>
    </source>
</evidence>
<evidence type="ECO:0000256" key="7">
    <source>
        <dbReference type="SAM" id="Phobius"/>
    </source>
</evidence>
<protein>
    <submittedName>
        <fullName evidence="9">MFS general substrate transporter</fullName>
    </submittedName>
</protein>
<dbReference type="PANTHER" id="PTHR23502">
    <property type="entry name" value="MAJOR FACILITATOR SUPERFAMILY"/>
    <property type="match status" value="1"/>
</dbReference>
<accession>A0A074WFY1</accession>
<dbReference type="OrthoDB" id="3936150at2759"/>
<feature type="transmembrane region" description="Helical" evidence="7">
    <location>
        <begin position="464"/>
        <end position="487"/>
    </location>
</feature>
<feature type="transmembrane region" description="Helical" evidence="7">
    <location>
        <begin position="425"/>
        <end position="444"/>
    </location>
</feature>
<dbReference type="InterPro" id="IPR011701">
    <property type="entry name" value="MFS"/>
</dbReference>
<evidence type="ECO:0000313" key="10">
    <source>
        <dbReference type="Proteomes" id="UP000027730"/>
    </source>
</evidence>
<keyword evidence="4 7" id="KW-1133">Transmembrane helix</keyword>
<dbReference type="RefSeq" id="XP_013424580.1">
    <property type="nucleotide sequence ID" value="XM_013569126.1"/>
</dbReference>
<feature type="compositionally biased region" description="Polar residues" evidence="6">
    <location>
        <begin position="129"/>
        <end position="142"/>
    </location>
</feature>
<evidence type="ECO:0000256" key="2">
    <source>
        <dbReference type="ARBA" id="ARBA00008335"/>
    </source>
</evidence>
<evidence type="ECO:0000256" key="4">
    <source>
        <dbReference type="ARBA" id="ARBA00022989"/>
    </source>
</evidence>
<evidence type="ECO:0000256" key="3">
    <source>
        <dbReference type="ARBA" id="ARBA00022692"/>
    </source>
</evidence>
<dbReference type="FunFam" id="1.20.1250.20:FF:000082">
    <property type="entry name" value="MFS multidrug transporter, putative"/>
    <property type="match status" value="1"/>
</dbReference>
<feature type="transmembrane region" description="Helical" evidence="7">
    <location>
        <begin position="533"/>
        <end position="554"/>
    </location>
</feature>